<reference evidence="2" key="1">
    <citation type="submission" date="2022-07" db="EMBL/GenBank/DDBJ databases">
        <title>Phylogenomic reconstructions and comparative analyses of Kickxellomycotina fungi.</title>
        <authorList>
            <person name="Reynolds N.K."/>
            <person name="Stajich J.E."/>
            <person name="Barry K."/>
            <person name="Grigoriev I.V."/>
            <person name="Crous P."/>
            <person name="Smith M.E."/>
        </authorList>
    </citation>
    <scope>NUCLEOTIDE SEQUENCE</scope>
    <source>
        <strain evidence="2">IMI 214461</strain>
    </source>
</reference>
<accession>A0A9W8EGT5</accession>
<dbReference type="AlphaFoldDB" id="A0A9W8EGT5"/>
<dbReference type="GO" id="GO:0016125">
    <property type="term" value="P:sterol metabolic process"/>
    <property type="evidence" value="ECO:0007669"/>
    <property type="project" value="TreeGrafter"/>
</dbReference>
<sequence>MPVAVITGANCGVGLAIARRLLSSDCIPSFSVVLACRNTSKAAGARTLLLEEYPQATVDVVELDTSSVASVKRAAIDIRKRYQRIDMLFCNAGAMAIAGIDVGGIVRGLATQPVAFFESSQALRQARGQVTGDGLGLTFATNVFGHFLLIAQLADAMASDKSSFGNEARVVWTGSATASRQQFRRSDYQHVWGGAAYESSKFIVDQIAEPLDRRLRARGIRCVVAEPGNVCSNFLGSLTVPLLPLLVAAVFYLLRTVAGISRFTITPDCAAVACCHAALAPAVDPRIKYHSRATRLGTSYVEELPLRGCKSTGEFLLSRMDALASTLADQQIDQPTAI</sequence>
<dbReference type="InterPro" id="IPR036291">
    <property type="entry name" value="NAD(P)-bd_dom_sf"/>
</dbReference>
<dbReference type="Proteomes" id="UP001150907">
    <property type="component" value="Unassembled WGS sequence"/>
</dbReference>
<dbReference type="Pfam" id="PF00106">
    <property type="entry name" value="adh_short"/>
    <property type="match status" value="1"/>
</dbReference>
<organism evidence="2 3">
    <name type="scientific">Coemansia thaxteri</name>
    <dbReference type="NCBI Taxonomy" id="2663907"/>
    <lineage>
        <taxon>Eukaryota</taxon>
        <taxon>Fungi</taxon>
        <taxon>Fungi incertae sedis</taxon>
        <taxon>Zoopagomycota</taxon>
        <taxon>Kickxellomycotina</taxon>
        <taxon>Kickxellomycetes</taxon>
        <taxon>Kickxellales</taxon>
        <taxon>Kickxellaceae</taxon>
        <taxon>Coemansia</taxon>
    </lineage>
</organism>
<evidence type="ECO:0000256" key="1">
    <source>
        <dbReference type="SAM" id="Phobius"/>
    </source>
</evidence>
<dbReference type="SUPFAM" id="SSF51735">
    <property type="entry name" value="NAD(P)-binding Rossmann-fold domains"/>
    <property type="match status" value="1"/>
</dbReference>
<feature type="transmembrane region" description="Helical" evidence="1">
    <location>
        <begin position="234"/>
        <end position="254"/>
    </location>
</feature>
<dbReference type="GO" id="GO:0005789">
    <property type="term" value="C:endoplasmic reticulum membrane"/>
    <property type="evidence" value="ECO:0007669"/>
    <property type="project" value="TreeGrafter"/>
</dbReference>
<evidence type="ECO:0000313" key="3">
    <source>
        <dbReference type="Proteomes" id="UP001150907"/>
    </source>
</evidence>
<keyword evidence="3" id="KW-1185">Reference proteome</keyword>
<name>A0A9W8EGT5_9FUNG</name>
<evidence type="ECO:0000313" key="2">
    <source>
        <dbReference type="EMBL" id="KAJ2006688.1"/>
    </source>
</evidence>
<dbReference type="EMBL" id="JANBQF010000051">
    <property type="protein sequence ID" value="KAJ2006688.1"/>
    <property type="molecule type" value="Genomic_DNA"/>
</dbReference>
<protein>
    <submittedName>
        <fullName evidence="2">Uncharacterized protein</fullName>
    </submittedName>
</protein>
<proteinExistence type="predicted"/>
<keyword evidence="1" id="KW-1133">Transmembrane helix</keyword>
<gene>
    <name evidence="2" type="ORF">H4R26_001237</name>
</gene>
<dbReference type="PANTHER" id="PTHR44442:SF1">
    <property type="entry name" value="3-KETO-STEROID REDUCTASE_17-BETA-HYDROXYSTEROID DEHYDROGENASE 7"/>
    <property type="match status" value="1"/>
</dbReference>
<dbReference type="Gene3D" id="3.40.50.720">
    <property type="entry name" value="NAD(P)-binding Rossmann-like Domain"/>
    <property type="match status" value="1"/>
</dbReference>
<dbReference type="InterPro" id="IPR052834">
    <property type="entry name" value="3KSR/17beta-HSD"/>
</dbReference>
<comment type="caution">
    <text evidence="2">The sequence shown here is derived from an EMBL/GenBank/DDBJ whole genome shotgun (WGS) entry which is preliminary data.</text>
</comment>
<dbReference type="PANTHER" id="PTHR44442">
    <property type="entry name" value="3-KETO-STEROID REDUCTASE"/>
    <property type="match status" value="1"/>
</dbReference>
<dbReference type="InterPro" id="IPR002347">
    <property type="entry name" value="SDR_fam"/>
</dbReference>
<keyword evidence="1" id="KW-0812">Transmembrane</keyword>
<dbReference type="PRINTS" id="PR00081">
    <property type="entry name" value="GDHRDH"/>
</dbReference>
<dbReference type="GO" id="GO:0000253">
    <property type="term" value="F:3-beta-hydroxysteroid 3-dehydrogenase (NADP+) activity"/>
    <property type="evidence" value="ECO:0007669"/>
    <property type="project" value="TreeGrafter"/>
</dbReference>
<dbReference type="OrthoDB" id="9989144at2759"/>
<keyword evidence="1" id="KW-0472">Membrane</keyword>